<proteinExistence type="predicted"/>
<dbReference type="AlphaFoldDB" id="V4ART0"/>
<organism evidence="2 3">
    <name type="scientific">Lottia gigantea</name>
    <name type="common">Giant owl limpet</name>
    <dbReference type="NCBI Taxonomy" id="225164"/>
    <lineage>
        <taxon>Eukaryota</taxon>
        <taxon>Metazoa</taxon>
        <taxon>Spiralia</taxon>
        <taxon>Lophotrochozoa</taxon>
        <taxon>Mollusca</taxon>
        <taxon>Gastropoda</taxon>
        <taxon>Patellogastropoda</taxon>
        <taxon>Lottioidea</taxon>
        <taxon>Lottiidae</taxon>
        <taxon>Lottia</taxon>
    </lineage>
</organism>
<evidence type="ECO:0000256" key="1">
    <source>
        <dbReference type="SAM" id="MobiDB-lite"/>
    </source>
</evidence>
<dbReference type="OMA" id="PQRHSDH"/>
<gene>
    <name evidence="2" type="ORF">LOTGIDRAFT_159800</name>
</gene>
<reference evidence="2 3" key="1">
    <citation type="journal article" date="2013" name="Nature">
        <title>Insights into bilaterian evolution from three spiralian genomes.</title>
        <authorList>
            <person name="Simakov O."/>
            <person name="Marletaz F."/>
            <person name="Cho S.J."/>
            <person name="Edsinger-Gonzales E."/>
            <person name="Havlak P."/>
            <person name="Hellsten U."/>
            <person name="Kuo D.H."/>
            <person name="Larsson T."/>
            <person name="Lv J."/>
            <person name="Arendt D."/>
            <person name="Savage R."/>
            <person name="Osoegawa K."/>
            <person name="de Jong P."/>
            <person name="Grimwood J."/>
            <person name="Chapman J.A."/>
            <person name="Shapiro H."/>
            <person name="Aerts A."/>
            <person name="Otillar R.P."/>
            <person name="Terry A.Y."/>
            <person name="Boore J.L."/>
            <person name="Grigoriev I.V."/>
            <person name="Lindberg D.R."/>
            <person name="Seaver E.C."/>
            <person name="Weisblat D.A."/>
            <person name="Putnam N.H."/>
            <person name="Rokhsar D.S."/>
        </authorList>
    </citation>
    <scope>NUCLEOTIDE SEQUENCE [LARGE SCALE GENOMIC DNA]</scope>
</reference>
<dbReference type="EMBL" id="KB201459">
    <property type="protein sequence ID" value="ESO96396.1"/>
    <property type="molecule type" value="Genomic_DNA"/>
</dbReference>
<dbReference type="HOGENOM" id="CLU_1016513_0_0_1"/>
<sequence>MESDDERDSGTESDDENIEIENIINDDDGNHHDTSSYGSLSPINHPPSPGQLDSHLGLDEDSQIMDRTHEITENSVETISFASELEGRSWEFGRHSSEEELAQINREGVAEKRKWSQVLRNGCCDSAGSSDEEVKELMLRPQPVLFRASPPKGVQKLIHSPPAKYFFTNVSRVPVAAISPRKRHRQISVTEVDQDSGVQRPCLDFEKMQNFIFHQVRSCQVYYHRRNII</sequence>
<feature type="region of interest" description="Disordered" evidence="1">
    <location>
        <begin position="1"/>
        <end position="57"/>
    </location>
</feature>
<dbReference type="GeneID" id="20238153"/>
<accession>V4ART0</accession>
<dbReference type="CTD" id="20238153"/>
<dbReference type="OrthoDB" id="6435011at2759"/>
<dbReference type="PANTHER" id="PTHR41142">
    <property type="entry name" value="SI:DKEY-16J16.4"/>
    <property type="match status" value="1"/>
</dbReference>
<dbReference type="Proteomes" id="UP000030746">
    <property type="component" value="Unassembled WGS sequence"/>
</dbReference>
<feature type="compositionally biased region" description="Acidic residues" evidence="1">
    <location>
        <begin position="1"/>
        <end position="27"/>
    </location>
</feature>
<evidence type="ECO:0000313" key="2">
    <source>
        <dbReference type="EMBL" id="ESO96396.1"/>
    </source>
</evidence>
<dbReference type="RefSeq" id="XP_009052761.1">
    <property type="nucleotide sequence ID" value="XM_009054513.1"/>
</dbReference>
<evidence type="ECO:0000313" key="3">
    <source>
        <dbReference type="Proteomes" id="UP000030746"/>
    </source>
</evidence>
<protein>
    <submittedName>
        <fullName evidence="2">Uncharacterized protein</fullName>
    </submittedName>
</protein>
<dbReference type="KEGG" id="lgi:LOTGIDRAFT_159800"/>
<keyword evidence="3" id="KW-1185">Reference proteome</keyword>
<name>V4ART0_LOTGI</name>
<dbReference type="PANTHER" id="PTHR41142:SF1">
    <property type="entry name" value="SI:DKEY-16J16.4"/>
    <property type="match status" value="1"/>
</dbReference>